<protein>
    <submittedName>
        <fullName evidence="1">Uncharacterized protein</fullName>
    </submittedName>
</protein>
<organism evidence="1">
    <name type="scientific">bioreactor metagenome</name>
    <dbReference type="NCBI Taxonomy" id="1076179"/>
    <lineage>
        <taxon>unclassified sequences</taxon>
        <taxon>metagenomes</taxon>
        <taxon>ecological metagenomes</taxon>
    </lineage>
</organism>
<comment type="caution">
    <text evidence="1">The sequence shown here is derived from an EMBL/GenBank/DDBJ whole genome shotgun (WGS) entry which is preliminary data.</text>
</comment>
<dbReference type="EMBL" id="VSSQ01000124">
    <property type="protein sequence ID" value="MPL79216.1"/>
    <property type="molecule type" value="Genomic_DNA"/>
</dbReference>
<reference evidence="1" key="1">
    <citation type="submission" date="2019-08" db="EMBL/GenBank/DDBJ databases">
        <authorList>
            <person name="Kucharzyk K."/>
            <person name="Murdoch R.W."/>
            <person name="Higgins S."/>
            <person name="Loffler F."/>
        </authorList>
    </citation>
    <scope>NUCLEOTIDE SEQUENCE</scope>
</reference>
<sequence>MPRSPTPPAATCWCAEPYLKWKTPRHGEGFFFARFFCPGAGRSGGAALPDPAAAKDARAAGFVEDTGLTGADALLGVEQLDLRLGRAQRPQDRLARRAGRADLDRDMPFRLRGERFIAKPVDLAHRDDAGGERLLRADDHPPRLGIEPDDVKRLAAADAEPAALADGVMDHAAMRAQHLARQIDDLARIGGARAQLLDHAGIAAVRHEADVLAVGLVGDRQAVFRGERPGLGLRGEMAEREAQEGQLLGRGREQEIALVAVRIGGAMKLRPGRPDPALDVMAGRHAIGLEILRGLEQVLELHPLVAADAGHGGGAGEIGIGEFLDHRLAEGVLVIEHVMRKAHRLGDAAGVVDVLARTARALFRQRRAVIVKLQRHADDIIAFLGQHRRHHRAVDAARHRHHDSRLGRRFRQAERVQGHVVRQILAHFEGPLTRPAGI</sequence>
<evidence type="ECO:0000313" key="1">
    <source>
        <dbReference type="EMBL" id="MPL79216.1"/>
    </source>
</evidence>
<accession>A0A644UJM3</accession>
<dbReference type="AlphaFoldDB" id="A0A644UJM3"/>
<proteinExistence type="predicted"/>
<name>A0A644UJM3_9ZZZZ</name>
<gene>
    <name evidence="1" type="ORF">SDC9_25091</name>
</gene>